<evidence type="ECO:0000313" key="8">
    <source>
        <dbReference type="EMBL" id="KAL1412604.1"/>
    </source>
</evidence>
<reference evidence="8 9" key="1">
    <citation type="submission" date="2023-08" db="EMBL/GenBank/DDBJ databases">
        <title>Annotated Genome Sequence of Vanrija albida AlHP1.</title>
        <authorList>
            <person name="Herzog R."/>
        </authorList>
    </citation>
    <scope>NUCLEOTIDE SEQUENCE [LARGE SCALE GENOMIC DNA]</scope>
    <source>
        <strain evidence="8 9">AlHP1</strain>
    </source>
</reference>
<evidence type="ECO:0000256" key="4">
    <source>
        <dbReference type="ARBA" id="ARBA00023015"/>
    </source>
</evidence>
<keyword evidence="5" id="KW-0804">Transcription</keyword>
<evidence type="ECO:0000256" key="5">
    <source>
        <dbReference type="ARBA" id="ARBA00023163"/>
    </source>
</evidence>
<dbReference type="RefSeq" id="XP_069212548.1">
    <property type="nucleotide sequence ID" value="XM_069349004.1"/>
</dbReference>
<dbReference type="PANTHER" id="PTHR13581">
    <property type="entry name" value="MRG-BINDING PROTEIN"/>
    <property type="match status" value="1"/>
</dbReference>
<keyword evidence="3" id="KW-0156">Chromatin regulator</keyword>
<proteinExistence type="inferred from homology"/>
<comment type="subcellular location">
    <subcellularLocation>
        <location evidence="1">Nucleus</location>
    </subcellularLocation>
</comment>
<feature type="region of interest" description="Disordered" evidence="7">
    <location>
        <begin position="76"/>
        <end position="127"/>
    </location>
</feature>
<keyword evidence="9" id="KW-1185">Reference proteome</keyword>
<name>A0ABR3QD14_9TREE</name>
<feature type="compositionally biased region" description="Basic residues" evidence="7">
    <location>
        <begin position="225"/>
        <end position="235"/>
    </location>
</feature>
<dbReference type="Pfam" id="PF07904">
    <property type="entry name" value="Eaf7"/>
    <property type="match status" value="1"/>
</dbReference>
<organism evidence="8 9">
    <name type="scientific">Vanrija albida</name>
    <dbReference type="NCBI Taxonomy" id="181172"/>
    <lineage>
        <taxon>Eukaryota</taxon>
        <taxon>Fungi</taxon>
        <taxon>Dikarya</taxon>
        <taxon>Basidiomycota</taxon>
        <taxon>Agaricomycotina</taxon>
        <taxon>Tremellomycetes</taxon>
        <taxon>Trichosporonales</taxon>
        <taxon>Trichosporonaceae</taxon>
        <taxon>Vanrija</taxon>
    </lineage>
</organism>
<gene>
    <name evidence="8" type="ORF">Q8F55_000351</name>
</gene>
<keyword evidence="4" id="KW-0805">Transcription regulation</keyword>
<evidence type="ECO:0000313" key="9">
    <source>
        <dbReference type="Proteomes" id="UP001565368"/>
    </source>
</evidence>
<dbReference type="GeneID" id="95981394"/>
<feature type="compositionally biased region" description="Basic and acidic residues" evidence="7">
    <location>
        <begin position="246"/>
        <end position="257"/>
    </location>
</feature>
<evidence type="ECO:0000256" key="2">
    <source>
        <dbReference type="ARBA" id="ARBA00007117"/>
    </source>
</evidence>
<dbReference type="InterPro" id="IPR012423">
    <property type="entry name" value="Eaf7/MRGBP"/>
</dbReference>
<evidence type="ECO:0000256" key="1">
    <source>
        <dbReference type="ARBA" id="ARBA00004123"/>
    </source>
</evidence>
<feature type="compositionally biased region" description="Low complexity" evidence="7">
    <location>
        <begin position="103"/>
        <end position="114"/>
    </location>
</feature>
<comment type="caution">
    <text evidence="8">The sequence shown here is derived from an EMBL/GenBank/DDBJ whole genome shotgun (WGS) entry which is preliminary data.</text>
</comment>
<keyword evidence="6" id="KW-0539">Nucleus</keyword>
<sequence length="263" mass="28349">MLSPRHEATPLVSDLELESAILKGVASHRPVGQHKHILVIALQAQVHEQTGIWVPIETLWGHLGGLYDLEALDGMSSSTPSLPSTPVALSPLQRPKRRRPRRGSASSGSSLSSPSPSPPPGPSRSARVIDSGHFARAFELPLGRAASAPRERRKSTPGGVRTDSAATSDDEDDDWSALVYPRALGDEDTEAWDAAVRSQLARTGPERGKSASASRRSSSGDDTPKKKRRGKKGKRGRESESEDEVGAARDWADDQRPAGRQRR</sequence>
<evidence type="ECO:0000256" key="3">
    <source>
        <dbReference type="ARBA" id="ARBA00022853"/>
    </source>
</evidence>
<accession>A0ABR3QD14</accession>
<dbReference type="PANTHER" id="PTHR13581:SF5">
    <property type="entry name" value="MRG_MORF4L-BINDING PROTEIN"/>
    <property type="match status" value="1"/>
</dbReference>
<feature type="region of interest" description="Disordered" evidence="7">
    <location>
        <begin position="140"/>
        <end position="263"/>
    </location>
</feature>
<evidence type="ECO:0000256" key="7">
    <source>
        <dbReference type="SAM" id="MobiDB-lite"/>
    </source>
</evidence>
<evidence type="ECO:0000256" key="6">
    <source>
        <dbReference type="ARBA" id="ARBA00023242"/>
    </source>
</evidence>
<comment type="similarity">
    <text evidence="2">Belongs to the EAF7 family.</text>
</comment>
<dbReference type="Proteomes" id="UP001565368">
    <property type="component" value="Unassembled WGS sequence"/>
</dbReference>
<dbReference type="EMBL" id="JBBXJM010000001">
    <property type="protein sequence ID" value="KAL1412604.1"/>
    <property type="molecule type" value="Genomic_DNA"/>
</dbReference>
<feature type="compositionally biased region" description="Low complexity" evidence="7">
    <location>
        <begin position="76"/>
        <end position="93"/>
    </location>
</feature>
<protein>
    <submittedName>
        <fullName evidence="8">Uncharacterized protein</fullName>
    </submittedName>
</protein>